<dbReference type="AlphaFoldDB" id="A0A927YN87"/>
<keyword evidence="5 9" id="KW-0963">Cytoplasm</keyword>
<comment type="miscellaneous">
    <text evidence="9">This function is generally fulfilled by the C-terminal part of HisG, which is missing in some bacteria such as this one.</text>
</comment>
<proteinExistence type="inferred from homology"/>
<evidence type="ECO:0000256" key="2">
    <source>
        <dbReference type="ARBA" id="ARBA00004667"/>
    </source>
</evidence>
<dbReference type="NCBIfam" id="TIGR00443">
    <property type="entry name" value="hisZ_biosyn_reg"/>
    <property type="match status" value="1"/>
</dbReference>
<dbReference type="HAMAP" id="MF_00125">
    <property type="entry name" value="HisZ"/>
    <property type="match status" value="1"/>
</dbReference>
<keyword evidence="12" id="KW-0808">Transferase</keyword>
<feature type="binding site" evidence="10">
    <location>
        <position position="129"/>
    </location>
    <ligand>
        <name>L-histidine</name>
        <dbReference type="ChEBI" id="CHEBI:57595"/>
    </ligand>
</feature>
<dbReference type="InterPro" id="IPR004517">
    <property type="entry name" value="HisZ"/>
</dbReference>
<feature type="domain" description="Class II Histidinyl-tRNA synthetase (HisRS)-like catalytic core" evidence="11">
    <location>
        <begin position="11"/>
        <end position="321"/>
    </location>
</feature>
<organism evidence="12 13">
    <name type="scientific">Pseudobutyrivibrio ruminis</name>
    <dbReference type="NCBI Taxonomy" id="46206"/>
    <lineage>
        <taxon>Bacteria</taxon>
        <taxon>Bacillati</taxon>
        <taxon>Bacillota</taxon>
        <taxon>Clostridia</taxon>
        <taxon>Lachnospirales</taxon>
        <taxon>Lachnospiraceae</taxon>
        <taxon>Pseudobutyrivibrio</taxon>
    </lineage>
</organism>
<dbReference type="Proteomes" id="UP000766246">
    <property type="component" value="Unassembled WGS sequence"/>
</dbReference>
<evidence type="ECO:0000256" key="9">
    <source>
        <dbReference type="HAMAP-Rule" id="MF_00125"/>
    </source>
</evidence>
<dbReference type="CDD" id="cd00773">
    <property type="entry name" value="HisRS-like_core"/>
    <property type="match status" value="1"/>
</dbReference>
<dbReference type="InterPro" id="IPR004516">
    <property type="entry name" value="HisRS/HisZ"/>
</dbReference>
<dbReference type="GO" id="GO:0016757">
    <property type="term" value="F:glycosyltransferase activity"/>
    <property type="evidence" value="ECO:0007669"/>
    <property type="project" value="UniProtKB-KW"/>
</dbReference>
<dbReference type="InterPro" id="IPR041715">
    <property type="entry name" value="HisRS-like_core"/>
</dbReference>
<evidence type="ECO:0000256" key="4">
    <source>
        <dbReference type="ARBA" id="ARBA00020397"/>
    </source>
</evidence>
<dbReference type="GO" id="GO:0140096">
    <property type="term" value="F:catalytic activity, acting on a protein"/>
    <property type="evidence" value="ECO:0007669"/>
    <property type="project" value="UniProtKB-ARBA"/>
</dbReference>
<dbReference type="GO" id="GO:0005737">
    <property type="term" value="C:cytoplasm"/>
    <property type="evidence" value="ECO:0007669"/>
    <property type="project" value="UniProtKB-SubCell"/>
</dbReference>
<feature type="binding site" evidence="10">
    <location>
        <begin position="275"/>
        <end position="276"/>
    </location>
    <ligand>
        <name>L-histidine</name>
        <dbReference type="ChEBI" id="CHEBI:57595"/>
    </ligand>
</feature>
<accession>A0A927YN87</accession>
<comment type="pathway">
    <text evidence="2 9">Amino-acid biosynthesis; L-histidine biosynthesis; L-histidine from 5-phospho-alpha-D-ribose 1-diphosphate: step 1/9.</text>
</comment>
<dbReference type="GO" id="GO:0004821">
    <property type="term" value="F:histidine-tRNA ligase activity"/>
    <property type="evidence" value="ECO:0007669"/>
    <property type="project" value="TreeGrafter"/>
</dbReference>
<comment type="function">
    <text evidence="8 9">Required for the first step of histidine biosynthesis. May allow the feedback regulation of ATP phosphoribosyltransferase activity by histidine.</text>
</comment>
<name>A0A927YN87_9FIRM</name>
<dbReference type="PANTHER" id="PTHR43707">
    <property type="entry name" value="HISTIDYL-TRNA SYNTHETASE"/>
    <property type="match status" value="1"/>
</dbReference>
<feature type="binding site" evidence="10">
    <location>
        <begin position="81"/>
        <end position="83"/>
    </location>
    <ligand>
        <name>L-histidine</name>
        <dbReference type="ChEBI" id="CHEBI:57595"/>
    </ligand>
</feature>
<comment type="subunit">
    <text evidence="9">Heteromultimer composed of HisG and HisZ subunits.</text>
</comment>
<dbReference type="GO" id="GO:0000105">
    <property type="term" value="P:L-histidine biosynthetic process"/>
    <property type="evidence" value="ECO:0007669"/>
    <property type="project" value="UniProtKB-UniRule"/>
</dbReference>
<feature type="binding site" evidence="10">
    <location>
        <position position="125"/>
    </location>
    <ligand>
        <name>L-histidine</name>
        <dbReference type="ChEBI" id="CHEBI:57595"/>
    </ligand>
</feature>
<gene>
    <name evidence="9 12" type="primary">hisZ</name>
    <name evidence="12" type="ORF">E7272_08605</name>
</gene>
<evidence type="ECO:0000256" key="6">
    <source>
        <dbReference type="ARBA" id="ARBA00022605"/>
    </source>
</evidence>
<dbReference type="Pfam" id="PF13393">
    <property type="entry name" value="tRNA-synt_His"/>
    <property type="match status" value="1"/>
</dbReference>
<dbReference type="GO" id="GO:0006427">
    <property type="term" value="P:histidyl-tRNA aminoacylation"/>
    <property type="evidence" value="ECO:0007669"/>
    <property type="project" value="TreeGrafter"/>
</dbReference>
<evidence type="ECO:0000256" key="3">
    <source>
        <dbReference type="ARBA" id="ARBA00005539"/>
    </source>
</evidence>
<comment type="subcellular location">
    <subcellularLocation>
        <location evidence="1 9">Cytoplasm</location>
    </subcellularLocation>
</comment>
<evidence type="ECO:0000256" key="7">
    <source>
        <dbReference type="ARBA" id="ARBA00023102"/>
    </source>
</evidence>
<dbReference type="InterPro" id="IPR045864">
    <property type="entry name" value="aa-tRNA-synth_II/BPL/LPL"/>
</dbReference>
<dbReference type="EMBL" id="SVER01000020">
    <property type="protein sequence ID" value="MBE5919892.1"/>
    <property type="molecule type" value="Genomic_DNA"/>
</dbReference>
<dbReference type="SUPFAM" id="SSF55681">
    <property type="entry name" value="Class II aaRS and biotin synthetases"/>
    <property type="match status" value="1"/>
</dbReference>
<evidence type="ECO:0000256" key="5">
    <source>
        <dbReference type="ARBA" id="ARBA00022490"/>
    </source>
</evidence>
<evidence type="ECO:0000256" key="1">
    <source>
        <dbReference type="ARBA" id="ARBA00004496"/>
    </source>
</evidence>
<evidence type="ECO:0000313" key="12">
    <source>
        <dbReference type="EMBL" id="MBE5919892.1"/>
    </source>
</evidence>
<dbReference type="Gene3D" id="3.30.930.10">
    <property type="entry name" value="Bira Bifunctional Protein, Domain 2"/>
    <property type="match status" value="1"/>
</dbReference>
<keyword evidence="7 9" id="KW-0368">Histidine biosynthesis</keyword>
<protein>
    <recommendedName>
        <fullName evidence="4 9">ATP phosphoribosyltransferase regulatory subunit</fullName>
    </recommendedName>
</protein>
<dbReference type="PANTHER" id="PTHR43707:SF6">
    <property type="entry name" value="ATP PHOSPHORIBOSYLTRANSFERASE REGULATORY SUBUNIT"/>
    <property type="match status" value="1"/>
</dbReference>
<keyword evidence="12" id="KW-0328">Glycosyltransferase</keyword>
<evidence type="ECO:0000256" key="10">
    <source>
        <dbReference type="PIRSR" id="PIRSR001549-1"/>
    </source>
</evidence>
<evidence type="ECO:0000259" key="11">
    <source>
        <dbReference type="Pfam" id="PF13393"/>
    </source>
</evidence>
<keyword evidence="6 9" id="KW-0028">Amino-acid biosynthesis</keyword>
<evidence type="ECO:0000256" key="8">
    <source>
        <dbReference type="ARBA" id="ARBA00025246"/>
    </source>
</evidence>
<evidence type="ECO:0000313" key="13">
    <source>
        <dbReference type="Proteomes" id="UP000766246"/>
    </source>
</evidence>
<comment type="caution">
    <text evidence="12">The sequence shown here is derived from an EMBL/GenBank/DDBJ whole genome shotgun (WGS) entry which is preliminary data.</text>
</comment>
<comment type="similarity">
    <text evidence="3 9">Belongs to the class-II aminoacyl-tRNA synthetase family. HisZ subfamily.</text>
</comment>
<sequence>MKNLTLHTPEGVRDIYNSEYEERLEALYNLRKCFKDSGYMPISTPTFEYFDTFSKEVGSCKSNEMFKFFDRDGNTLVLRPDITPSVARAAAMYFSDTDEAVKLSYEGNVFINYHSLQGRLKESTQAGCEFIGDSSVDADAEILTIVVNALKKIGLKEFEIGVGHIDVVRGLIEAANLDDVQEEKLINLISNKNFFGAKELLEQAEVSKGLIELFDITGKIMNSPKEWNSYLDKAKKYKKVYDALEYLTKLYELLSKNGVMDYISFELGMISEYKYYTGIIFTGYSYGVGEPLVKGGRYDTLLSHFGKEAPAIGFAITVDQLMLALKRIPLDGMTDEV</sequence>
<reference evidence="12" key="1">
    <citation type="submission" date="2019-04" db="EMBL/GenBank/DDBJ databases">
        <title>Evolution of Biomass-Degrading Anaerobic Consortia Revealed by Metagenomics.</title>
        <authorList>
            <person name="Peng X."/>
        </authorList>
    </citation>
    <scope>NUCLEOTIDE SEQUENCE</scope>
    <source>
        <strain evidence="12">SIG311</strain>
    </source>
</reference>
<dbReference type="PIRSF" id="PIRSF001549">
    <property type="entry name" value="His-tRNA_synth"/>
    <property type="match status" value="1"/>
</dbReference>